<dbReference type="GO" id="GO:0042078">
    <property type="term" value="P:germ-line stem cell division"/>
    <property type="evidence" value="ECO:0007669"/>
    <property type="project" value="TreeGrafter"/>
</dbReference>
<dbReference type="InterPro" id="IPR007052">
    <property type="entry name" value="CS_dom"/>
</dbReference>
<dbReference type="EC" id="3.6.4.13" evidence="1"/>
<keyword evidence="6" id="KW-0067">ATP-binding</keyword>
<name>A0A8J4XX65_CHIOP</name>
<comment type="catalytic activity">
    <reaction evidence="7">
        <text>ATP + H2O = ADP + phosphate + H(+)</text>
        <dbReference type="Rhea" id="RHEA:13065"/>
        <dbReference type="ChEBI" id="CHEBI:15377"/>
        <dbReference type="ChEBI" id="CHEBI:15378"/>
        <dbReference type="ChEBI" id="CHEBI:30616"/>
        <dbReference type="ChEBI" id="CHEBI:43474"/>
        <dbReference type="ChEBI" id="CHEBI:456216"/>
        <dbReference type="EC" id="3.6.4.13"/>
    </reaction>
</comment>
<evidence type="ECO:0000259" key="9">
    <source>
        <dbReference type="PROSITE" id="PS51203"/>
    </source>
</evidence>
<evidence type="ECO:0000313" key="10">
    <source>
        <dbReference type="EMBL" id="KAG0710765.1"/>
    </source>
</evidence>
<evidence type="ECO:0000256" key="1">
    <source>
        <dbReference type="ARBA" id="ARBA00012552"/>
    </source>
</evidence>
<dbReference type="OrthoDB" id="249932at2759"/>
<evidence type="ECO:0000313" key="11">
    <source>
        <dbReference type="Proteomes" id="UP000770661"/>
    </source>
</evidence>
<sequence length="176" mass="20083">MNHKHTEKQHSDLTLRSEEQDKGQETEVQKCGILEGRRKDVNRTVVSASHIFNMQRLGMPPLSAVEGVTRRLRPETSWSQKEKNVHISIHLVGVEQYKCRVSTAHFIFMSVLGDKFYALDEVLCHEVITDACVVNVLGISLSITLEKAVKGRLLTFLCPALSWLYLYVENYIDDII</sequence>
<dbReference type="GO" id="GO:0003724">
    <property type="term" value="F:RNA helicase activity"/>
    <property type="evidence" value="ECO:0007669"/>
    <property type="project" value="UniProtKB-EC"/>
</dbReference>
<organism evidence="10 11">
    <name type="scientific">Chionoecetes opilio</name>
    <name type="common">Atlantic snow crab</name>
    <name type="synonym">Cancer opilio</name>
    <dbReference type="NCBI Taxonomy" id="41210"/>
    <lineage>
        <taxon>Eukaryota</taxon>
        <taxon>Metazoa</taxon>
        <taxon>Ecdysozoa</taxon>
        <taxon>Arthropoda</taxon>
        <taxon>Crustacea</taxon>
        <taxon>Multicrustacea</taxon>
        <taxon>Malacostraca</taxon>
        <taxon>Eumalacostraca</taxon>
        <taxon>Eucarida</taxon>
        <taxon>Decapoda</taxon>
        <taxon>Pleocyemata</taxon>
        <taxon>Brachyura</taxon>
        <taxon>Eubrachyura</taxon>
        <taxon>Majoidea</taxon>
        <taxon>Majidae</taxon>
        <taxon>Chionoecetes</taxon>
    </lineage>
</organism>
<evidence type="ECO:0000256" key="8">
    <source>
        <dbReference type="SAM" id="MobiDB-lite"/>
    </source>
</evidence>
<evidence type="ECO:0000256" key="4">
    <source>
        <dbReference type="ARBA" id="ARBA00022801"/>
    </source>
</evidence>
<evidence type="ECO:0000256" key="3">
    <source>
        <dbReference type="ARBA" id="ARBA00022741"/>
    </source>
</evidence>
<feature type="domain" description="CS" evidence="9">
    <location>
        <begin position="71"/>
        <end position="167"/>
    </location>
</feature>
<dbReference type="Gene3D" id="2.60.40.790">
    <property type="match status" value="1"/>
</dbReference>
<dbReference type="SUPFAM" id="SSF49764">
    <property type="entry name" value="HSP20-like chaperones"/>
    <property type="match status" value="1"/>
</dbReference>
<dbReference type="PANTHER" id="PTHR22655:SF2">
    <property type="entry name" value="ATP-DEPENDENT RNA HELICASE TDRD12-RELATED"/>
    <property type="match status" value="1"/>
</dbReference>
<evidence type="ECO:0000256" key="5">
    <source>
        <dbReference type="ARBA" id="ARBA00022806"/>
    </source>
</evidence>
<dbReference type="PROSITE" id="PS51203">
    <property type="entry name" value="CS"/>
    <property type="match status" value="1"/>
</dbReference>
<reference evidence="10" key="1">
    <citation type="submission" date="2020-07" db="EMBL/GenBank/DDBJ databases">
        <title>The High-quality genome of the commercially important snow crab, Chionoecetes opilio.</title>
        <authorList>
            <person name="Jeong J.-H."/>
            <person name="Ryu S."/>
        </authorList>
    </citation>
    <scope>NUCLEOTIDE SEQUENCE</scope>
    <source>
        <strain evidence="10">MADBK_172401_WGS</strain>
        <tissue evidence="10">Digestive gland</tissue>
    </source>
</reference>
<protein>
    <recommendedName>
        <fullName evidence="1">RNA helicase</fullName>
        <ecNumber evidence="1">3.6.4.13</ecNumber>
    </recommendedName>
</protein>
<keyword evidence="5 10" id="KW-0347">Helicase</keyword>
<comment type="caution">
    <text evidence="10">The sequence shown here is derived from an EMBL/GenBank/DDBJ whole genome shotgun (WGS) entry which is preliminary data.</text>
</comment>
<proteinExistence type="predicted"/>
<dbReference type="AlphaFoldDB" id="A0A8J4XX65"/>
<evidence type="ECO:0000256" key="2">
    <source>
        <dbReference type="ARBA" id="ARBA00022737"/>
    </source>
</evidence>
<dbReference type="InterPro" id="IPR008978">
    <property type="entry name" value="HSP20-like_chaperone"/>
</dbReference>
<dbReference type="GO" id="GO:0016787">
    <property type="term" value="F:hydrolase activity"/>
    <property type="evidence" value="ECO:0007669"/>
    <property type="project" value="UniProtKB-KW"/>
</dbReference>
<keyword evidence="3" id="KW-0547">Nucleotide-binding</keyword>
<evidence type="ECO:0000256" key="7">
    <source>
        <dbReference type="ARBA" id="ARBA00047984"/>
    </source>
</evidence>
<keyword evidence="2" id="KW-0677">Repeat</keyword>
<keyword evidence="11" id="KW-1185">Reference proteome</keyword>
<dbReference type="EMBL" id="JACEEZ010023921">
    <property type="protein sequence ID" value="KAG0710765.1"/>
    <property type="molecule type" value="Genomic_DNA"/>
</dbReference>
<dbReference type="Pfam" id="PF04969">
    <property type="entry name" value="CS"/>
    <property type="match status" value="1"/>
</dbReference>
<dbReference type="GO" id="GO:0005524">
    <property type="term" value="F:ATP binding"/>
    <property type="evidence" value="ECO:0007669"/>
    <property type="project" value="UniProtKB-KW"/>
</dbReference>
<dbReference type="PANTHER" id="PTHR22655">
    <property type="entry name" value="ATP-DEPENDENT RNA HELICASE TDRD12-RELATED"/>
    <property type="match status" value="1"/>
</dbReference>
<dbReference type="CDD" id="cd06463">
    <property type="entry name" value="p23_like"/>
    <property type="match status" value="1"/>
</dbReference>
<dbReference type="Proteomes" id="UP000770661">
    <property type="component" value="Unassembled WGS sequence"/>
</dbReference>
<feature type="region of interest" description="Disordered" evidence="8">
    <location>
        <begin position="1"/>
        <end position="30"/>
    </location>
</feature>
<keyword evidence="4" id="KW-0378">Hydrolase</keyword>
<feature type="compositionally biased region" description="Basic and acidic residues" evidence="8">
    <location>
        <begin position="8"/>
        <end position="28"/>
    </location>
</feature>
<accession>A0A8J4XX65</accession>
<evidence type="ECO:0000256" key="6">
    <source>
        <dbReference type="ARBA" id="ARBA00022840"/>
    </source>
</evidence>
<gene>
    <name evidence="10" type="primary">Tdrd12</name>
    <name evidence="10" type="ORF">GWK47_022142</name>
</gene>